<dbReference type="PROSITE" id="PS51387">
    <property type="entry name" value="FAD_PCMH"/>
    <property type="match status" value="1"/>
</dbReference>
<dbReference type="GO" id="GO:0071949">
    <property type="term" value="F:FAD binding"/>
    <property type="evidence" value="ECO:0007669"/>
    <property type="project" value="InterPro"/>
</dbReference>
<dbReference type="Pfam" id="PF08031">
    <property type="entry name" value="BBE"/>
    <property type="match status" value="1"/>
</dbReference>
<evidence type="ECO:0000256" key="3">
    <source>
        <dbReference type="ARBA" id="ARBA00022630"/>
    </source>
</evidence>
<dbReference type="Gene3D" id="3.40.462.20">
    <property type="match status" value="1"/>
</dbReference>
<dbReference type="EMBL" id="JAAGAX010000004">
    <property type="protein sequence ID" value="KAF2317926.1"/>
    <property type="molecule type" value="Genomic_DNA"/>
</dbReference>
<dbReference type="PROSITE" id="PS51257">
    <property type="entry name" value="PROKAR_LIPOPROTEIN"/>
    <property type="match status" value="1"/>
</dbReference>
<keyword evidence="7" id="KW-0325">Glycoprotein</keyword>
<protein>
    <recommendedName>
        <fullName evidence="9">FAD-binding PCMH-type domain-containing protein</fullName>
    </recommendedName>
</protein>
<keyword evidence="5" id="KW-0274">FAD</keyword>
<dbReference type="Pfam" id="PF01565">
    <property type="entry name" value="FAD_binding_4"/>
    <property type="match status" value="1"/>
</dbReference>
<dbReference type="Gene3D" id="3.30.43.10">
    <property type="entry name" value="Uridine Diphospho-n-acetylenolpyruvylglucosamine Reductase, domain 2"/>
    <property type="match status" value="1"/>
</dbReference>
<dbReference type="AlphaFoldDB" id="A0A6A6N056"/>
<name>A0A6A6N056_HEVBR</name>
<keyword evidence="11" id="KW-1185">Reference proteome</keyword>
<comment type="caution">
    <text evidence="10">The sequence shown here is derived from an EMBL/GenBank/DDBJ whole genome shotgun (WGS) entry which is preliminary data.</text>
</comment>
<organism evidence="10 11">
    <name type="scientific">Hevea brasiliensis</name>
    <name type="common">Para rubber tree</name>
    <name type="synonym">Siphonia brasiliensis</name>
    <dbReference type="NCBI Taxonomy" id="3981"/>
    <lineage>
        <taxon>Eukaryota</taxon>
        <taxon>Viridiplantae</taxon>
        <taxon>Streptophyta</taxon>
        <taxon>Embryophyta</taxon>
        <taxon>Tracheophyta</taxon>
        <taxon>Spermatophyta</taxon>
        <taxon>Magnoliopsida</taxon>
        <taxon>eudicotyledons</taxon>
        <taxon>Gunneridae</taxon>
        <taxon>Pentapetalae</taxon>
        <taxon>rosids</taxon>
        <taxon>fabids</taxon>
        <taxon>Malpighiales</taxon>
        <taxon>Euphorbiaceae</taxon>
        <taxon>Crotonoideae</taxon>
        <taxon>Micrandreae</taxon>
        <taxon>Hevea</taxon>
    </lineage>
</organism>
<keyword evidence="6" id="KW-1015">Disulfide bond</keyword>
<dbReference type="SMR" id="A0A6A6N056"/>
<evidence type="ECO:0000256" key="1">
    <source>
        <dbReference type="ARBA" id="ARBA00001974"/>
    </source>
</evidence>
<evidence type="ECO:0000256" key="7">
    <source>
        <dbReference type="ARBA" id="ARBA00023180"/>
    </source>
</evidence>
<reference evidence="10 11" key="1">
    <citation type="journal article" date="2020" name="Mol. Plant">
        <title>The Chromosome-Based Rubber Tree Genome Provides New Insights into Spurge Genome Evolution and Rubber Biosynthesis.</title>
        <authorList>
            <person name="Liu J."/>
            <person name="Shi C."/>
            <person name="Shi C.C."/>
            <person name="Li W."/>
            <person name="Zhang Q.J."/>
            <person name="Zhang Y."/>
            <person name="Li K."/>
            <person name="Lu H.F."/>
            <person name="Shi C."/>
            <person name="Zhu S.T."/>
            <person name="Xiao Z.Y."/>
            <person name="Nan H."/>
            <person name="Yue Y."/>
            <person name="Zhu X.G."/>
            <person name="Wu Y."/>
            <person name="Hong X.N."/>
            <person name="Fan G.Y."/>
            <person name="Tong Y."/>
            <person name="Zhang D."/>
            <person name="Mao C.L."/>
            <person name="Liu Y.L."/>
            <person name="Hao S.J."/>
            <person name="Liu W.Q."/>
            <person name="Lv M.Q."/>
            <person name="Zhang H.B."/>
            <person name="Liu Y."/>
            <person name="Hu-Tang G.R."/>
            <person name="Wang J.P."/>
            <person name="Wang J.H."/>
            <person name="Sun Y.H."/>
            <person name="Ni S.B."/>
            <person name="Chen W.B."/>
            <person name="Zhang X.C."/>
            <person name="Jiao Y.N."/>
            <person name="Eichler E.E."/>
            <person name="Li G.H."/>
            <person name="Liu X."/>
            <person name="Gao L.Z."/>
        </authorList>
    </citation>
    <scope>NUCLEOTIDE SEQUENCE [LARGE SCALE GENOMIC DNA]</scope>
    <source>
        <strain evidence="11">cv. GT1</strain>
        <tissue evidence="10">Leaf</tissue>
    </source>
</reference>
<gene>
    <name evidence="10" type="ORF">GH714_041249</name>
</gene>
<dbReference type="GO" id="GO:0016491">
    <property type="term" value="F:oxidoreductase activity"/>
    <property type="evidence" value="ECO:0007669"/>
    <property type="project" value="InterPro"/>
</dbReference>
<dbReference type="GO" id="GO:1901696">
    <property type="term" value="P:cannabinoid biosynthetic process"/>
    <property type="evidence" value="ECO:0007669"/>
    <property type="project" value="UniProtKB-ARBA"/>
</dbReference>
<evidence type="ECO:0000256" key="4">
    <source>
        <dbReference type="ARBA" id="ARBA00022729"/>
    </source>
</evidence>
<evidence type="ECO:0000256" key="5">
    <source>
        <dbReference type="ARBA" id="ARBA00022827"/>
    </source>
</evidence>
<feature type="domain" description="FAD-binding PCMH-type" evidence="9">
    <location>
        <begin position="70"/>
        <end position="244"/>
    </location>
</feature>
<dbReference type="InterPro" id="IPR016167">
    <property type="entry name" value="FAD-bd_PCMH_sub1"/>
</dbReference>
<evidence type="ECO:0000313" key="10">
    <source>
        <dbReference type="EMBL" id="KAF2317926.1"/>
    </source>
</evidence>
<dbReference type="InterPro" id="IPR036318">
    <property type="entry name" value="FAD-bd_PCMH-like_sf"/>
</dbReference>
<keyword evidence="4 8" id="KW-0732">Signal</keyword>
<comment type="cofactor">
    <cofactor evidence="1">
        <name>FAD</name>
        <dbReference type="ChEBI" id="CHEBI:57692"/>
    </cofactor>
</comment>
<dbReference type="SUPFAM" id="SSF56176">
    <property type="entry name" value="FAD-binding/transporter-associated domain-like"/>
    <property type="match status" value="1"/>
</dbReference>
<dbReference type="Proteomes" id="UP000467840">
    <property type="component" value="Chromosome 6"/>
</dbReference>
<dbReference type="InterPro" id="IPR016169">
    <property type="entry name" value="FAD-bd_PCMH_sub2"/>
</dbReference>
<evidence type="ECO:0000259" key="9">
    <source>
        <dbReference type="PROSITE" id="PS51387"/>
    </source>
</evidence>
<keyword evidence="3" id="KW-0285">Flavoprotein</keyword>
<evidence type="ECO:0000256" key="2">
    <source>
        <dbReference type="ARBA" id="ARBA00005466"/>
    </source>
</evidence>
<dbReference type="PANTHER" id="PTHR32448">
    <property type="entry name" value="OS08G0158400 PROTEIN"/>
    <property type="match status" value="1"/>
</dbReference>
<evidence type="ECO:0000313" key="11">
    <source>
        <dbReference type="Proteomes" id="UP000467840"/>
    </source>
</evidence>
<feature type="signal peptide" evidence="8">
    <location>
        <begin position="1"/>
        <end position="19"/>
    </location>
</feature>
<dbReference type="InterPro" id="IPR016166">
    <property type="entry name" value="FAD-bd_PCMH"/>
</dbReference>
<evidence type="ECO:0000256" key="8">
    <source>
        <dbReference type="SAM" id="SignalP"/>
    </source>
</evidence>
<comment type="similarity">
    <text evidence="2">Belongs to the oxygen-dependent FAD-linked oxidoreductase family.</text>
</comment>
<dbReference type="InterPro" id="IPR012951">
    <property type="entry name" value="BBE"/>
</dbReference>
<accession>A0A6A6N056</accession>
<feature type="chain" id="PRO_5025356951" description="FAD-binding PCMH-type domain-containing protein" evidence="8">
    <location>
        <begin position="20"/>
        <end position="529"/>
    </location>
</feature>
<sequence length="529" mass="59661">MKVSICFIIFIISVSLAACDDSTLESFLQCLPTHVNSSNPIAKAIHKPSDPSFQSTLEAYVKNLRFLTPTTPKPLAIIAATHESHVQATVICAKSHGLQIRIRSGGHDFEGLSYTSKVPFIILDMFNFRKIVVQPYQEAAWVEAGATLGELYYQIANQSSIHAFPAGICPTVGTGGHFSGGGYGNLMRKFGLSVDNIDDARIVDANGRILDRRTMGEDLFWALRGGGGASFGVILSWRIKLVRIPEKVTVFRVGRTLEQGATDIVYRWQEVAPELDNDLFIRVMPTIANGTRKGEKTIQVLFIGMFLGKTDRLLPLINKSFPELGLQRKDCEEVSWIESTLFWAEFPKGTPIDVLLQRPNTTLFFSKGKSDYVKDVIPKSGLEAIWKSMLKVGRMFMQFNPYGGRMSELAETSSPFPHRAGYRFLILYSTDWEEKDGIDTEKQVNLLREMYDATAPYMTKEPREAFLNYRDLDIGSNPSNHTDFKTSKVYGLKYFKKNFFRLTEVKARVDPDNFFNHEQSIPPRYANHN</sequence>
<dbReference type="Gene3D" id="3.30.465.10">
    <property type="match status" value="1"/>
</dbReference>
<proteinExistence type="inferred from homology"/>
<dbReference type="FunFam" id="3.30.43.10:FF:000004">
    <property type="entry name" value="Berberine bridge enzyme-like 15"/>
    <property type="match status" value="1"/>
</dbReference>
<evidence type="ECO:0000256" key="6">
    <source>
        <dbReference type="ARBA" id="ARBA00023157"/>
    </source>
</evidence>
<dbReference type="InterPro" id="IPR006094">
    <property type="entry name" value="Oxid_FAD_bind_N"/>
</dbReference>